<feature type="region of interest" description="Disordered" evidence="1">
    <location>
        <begin position="1"/>
        <end position="138"/>
    </location>
</feature>
<name>A0ABR1FG97_AURAN</name>
<feature type="region of interest" description="Disordered" evidence="1">
    <location>
        <begin position="421"/>
        <end position="474"/>
    </location>
</feature>
<accession>A0ABR1FG97</accession>
<dbReference type="Pfam" id="PF00481">
    <property type="entry name" value="PP2C"/>
    <property type="match status" value="1"/>
</dbReference>
<evidence type="ECO:0000313" key="3">
    <source>
        <dbReference type="EMBL" id="KAK7230264.1"/>
    </source>
</evidence>
<dbReference type="InterPro" id="IPR001932">
    <property type="entry name" value="PPM-type_phosphatase-like_dom"/>
</dbReference>
<sequence length="474" mass="50379">MGNLCVNAKNVEEKKVSESARESDKTPQQKKYPYNWPVGAEQVGYLTERQVKARLKTQTEQARGAPAPSRARARAPRPRASRPRAGRGPPGRVPVPVGGGVAAGLLPEPGGQGEPGLVRGAAPAPRGSAPASNASSDRARARSQVHIDMNGTGKHWFAVYDGHGPVGEKCSSFACEHVAKEFSKALKDGADARTALSTSHVKTNKMLAANSSIDDQQSGTTAITLYMDGRDLLISNVGDSRVMLGSVGDDGGLVTKSISTDQTPYRRDERERVKKYGARVMTADQIDGVEPIHENWDCKLGDEIDDGGDPPRIWAQDQEYPGTAFTRSIGDSLAESLGVIAEPEIDGHKLGPKDRVLIAASDGIFEFITTRSCIETALLYSDPLEACKALVGESYKLWIEREDRTDDITIILGFVEPPGLGDHTKPASTGHADVSTESIPVELPGGDAGGAPSPAKGGDKKSKTRRGSLNASAK</sequence>
<feature type="domain" description="PPM-type phosphatase" evidence="2">
    <location>
        <begin position="131"/>
        <end position="415"/>
    </location>
</feature>
<dbReference type="SUPFAM" id="SSF81606">
    <property type="entry name" value="PP2C-like"/>
    <property type="match status" value="1"/>
</dbReference>
<reference evidence="3 4" key="1">
    <citation type="submission" date="2024-03" db="EMBL/GenBank/DDBJ databases">
        <title>Aureococcus anophagefferens CCMP1851 and Kratosvirus quantuckense: Draft genome of a second virus-susceptible host strain in the model system.</title>
        <authorList>
            <person name="Chase E."/>
            <person name="Truchon A.R."/>
            <person name="Schepens W."/>
            <person name="Wilhelm S.W."/>
        </authorList>
    </citation>
    <scope>NUCLEOTIDE SEQUENCE [LARGE SCALE GENOMIC DNA]</scope>
    <source>
        <strain evidence="3 4">CCMP1851</strain>
    </source>
</reference>
<comment type="caution">
    <text evidence="3">The sequence shown here is derived from an EMBL/GenBank/DDBJ whole genome shotgun (WGS) entry which is preliminary data.</text>
</comment>
<proteinExistence type="predicted"/>
<dbReference type="Proteomes" id="UP001363151">
    <property type="component" value="Unassembled WGS sequence"/>
</dbReference>
<organism evidence="3 4">
    <name type="scientific">Aureococcus anophagefferens</name>
    <name type="common">Harmful bloom alga</name>
    <dbReference type="NCBI Taxonomy" id="44056"/>
    <lineage>
        <taxon>Eukaryota</taxon>
        <taxon>Sar</taxon>
        <taxon>Stramenopiles</taxon>
        <taxon>Ochrophyta</taxon>
        <taxon>Pelagophyceae</taxon>
        <taxon>Pelagomonadales</taxon>
        <taxon>Pelagomonadaceae</taxon>
        <taxon>Aureococcus</taxon>
    </lineage>
</organism>
<feature type="compositionally biased region" description="Basic residues" evidence="1">
    <location>
        <begin position="71"/>
        <end position="85"/>
    </location>
</feature>
<dbReference type="InterPro" id="IPR036457">
    <property type="entry name" value="PPM-type-like_dom_sf"/>
</dbReference>
<dbReference type="CDD" id="cd00143">
    <property type="entry name" value="PP2Cc"/>
    <property type="match status" value="1"/>
</dbReference>
<dbReference type="SMART" id="SM00332">
    <property type="entry name" value="PP2Cc"/>
    <property type="match status" value="1"/>
</dbReference>
<protein>
    <submittedName>
        <fullName evidence="3">Protein serine/threonine phosphatase</fullName>
    </submittedName>
</protein>
<keyword evidence="4" id="KW-1185">Reference proteome</keyword>
<dbReference type="PROSITE" id="PS51746">
    <property type="entry name" value="PPM_2"/>
    <property type="match status" value="1"/>
</dbReference>
<evidence type="ECO:0000256" key="1">
    <source>
        <dbReference type="SAM" id="MobiDB-lite"/>
    </source>
</evidence>
<dbReference type="Gene3D" id="3.60.40.10">
    <property type="entry name" value="PPM-type phosphatase domain"/>
    <property type="match status" value="1"/>
</dbReference>
<dbReference type="PANTHER" id="PTHR47992">
    <property type="entry name" value="PROTEIN PHOSPHATASE"/>
    <property type="match status" value="1"/>
</dbReference>
<evidence type="ECO:0000259" key="2">
    <source>
        <dbReference type="PROSITE" id="PS51746"/>
    </source>
</evidence>
<feature type="compositionally biased region" description="Low complexity" evidence="1">
    <location>
        <begin position="103"/>
        <end position="136"/>
    </location>
</feature>
<dbReference type="EMBL" id="JBBJCI010000440">
    <property type="protein sequence ID" value="KAK7230264.1"/>
    <property type="molecule type" value="Genomic_DNA"/>
</dbReference>
<evidence type="ECO:0000313" key="4">
    <source>
        <dbReference type="Proteomes" id="UP001363151"/>
    </source>
</evidence>
<dbReference type="InterPro" id="IPR015655">
    <property type="entry name" value="PP2C"/>
</dbReference>
<gene>
    <name evidence="3" type="ORF">SO694_00187033</name>
</gene>
<feature type="compositionally biased region" description="Basic and acidic residues" evidence="1">
    <location>
        <begin position="10"/>
        <end position="27"/>
    </location>
</feature>